<organism evidence="2 3">
    <name type="scientific">Cronartium quercuum f. sp. fusiforme G11</name>
    <dbReference type="NCBI Taxonomy" id="708437"/>
    <lineage>
        <taxon>Eukaryota</taxon>
        <taxon>Fungi</taxon>
        <taxon>Dikarya</taxon>
        <taxon>Basidiomycota</taxon>
        <taxon>Pucciniomycotina</taxon>
        <taxon>Pucciniomycetes</taxon>
        <taxon>Pucciniales</taxon>
        <taxon>Coleosporiaceae</taxon>
        <taxon>Cronartium</taxon>
    </lineage>
</organism>
<name>A0A9P6NHD0_9BASI</name>
<evidence type="ECO:0000256" key="1">
    <source>
        <dbReference type="SAM" id="MobiDB-lite"/>
    </source>
</evidence>
<evidence type="ECO:0000313" key="2">
    <source>
        <dbReference type="EMBL" id="KAG0145617.1"/>
    </source>
</evidence>
<sequence length="266" mass="29034">MPLLSKPLNPDCEEFFILVESGDDAGKWFCRLCKSKRPFKDRCVHCKSAIHRYLVAMEQEKKAKLQKNSPPGMEPNPQVSFSQADMEALGFALPDCAGASREVKLGICEGPSGRENTDGSEDKDDTMSDSSNFLKLLFAGLKVPNPVEVKKGVTMDRVPECFREAPSAIGGSDSEPSDADAETAPNPPVPTVETCSDANLSSFTRKEHLAGLLLSGSGRNLMSREEYSRIRRILKEVMEVSLPDHGDLQDIRNSQEAIGNGLGSFP</sequence>
<feature type="region of interest" description="Disordered" evidence="1">
    <location>
        <begin position="165"/>
        <end position="190"/>
    </location>
</feature>
<dbReference type="EMBL" id="MU167273">
    <property type="protein sequence ID" value="KAG0145617.1"/>
    <property type="molecule type" value="Genomic_DNA"/>
</dbReference>
<comment type="caution">
    <text evidence="2">The sequence shown here is derived from an EMBL/GenBank/DDBJ whole genome shotgun (WGS) entry which is preliminary data.</text>
</comment>
<evidence type="ECO:0000313" key="3">
    <source>
        <dbReference type="Proteomes" id="UP000886653"/>
    </source>
</evidence>
<proteinExistence type="predicted"/>
<reference evidence="2" key="1">
    <citation type="submission" date="2013-11" db="EMBL/GenBank/DDBJ databases">
        <title>Genome sequence of the fusiform rust pathogen reveals effectors for host alternation and coevolution with pine.</title>
        <authorList>
            <consortium name="DOE Joint Genome Institute"/>
            <person name="Smith K."/>
            <person name="Pendleton A."/>
            <person name="Kubisiak T."/>
            <person name="Anderson C."/>
            <person name="Salamov A."/>
            <person name="Aerts A."/>
            <person name="Riley R."/>
            <person name="Clum A."/>
            <person name="Lindquist E."/>
            <person name="Ence D."/>
            <person name="Campbell M."/>
            <person name="Kronenberg Z."/>
            <person name="Feau N."/>
            <person name="Dhillon B."/>
            <person name="Hamelin R."/>
            <person name="Burleigh J."/>
            <person name="Smith J."/>
            <person name="Yandell M."/>
            <person name="Nelson C."/>
            <person name="Grigoriev I."/>
            <person name="Davis J."/>
        </authorList>
    </citation>
    <scope>NUCLEOTIDE SEQUENCE</scope>
    <source>
        <strain evidence="2">G11</strain>
    </source>
</reference>
<feature type="region of interest" description="Disordered" evidence="1">
    <location>
        <begin position="107"/>
        <end position="127"/>
    </location>
</feature>
<gene>
    <name evidence="2" type="ORF">CROQUDRAFT_658412</name>
</gene>
<dbReference type="Proteomes" id="UP000886653">
    <property type="component" value="Unassembled WGS sequence"/>
</dbReference>
<accession>A0A9P6NHD0</accession>
<protein>
    <submittedName>
        <fullName evidence="2">Uncharacterized protein</fullName>
    </submittedName>
</protein>
<keyword evidence="3" id="KW-1185">Reference proteome</keyword>
<dbReference type="AlphaFoldDB" id="A0A9P6NHD0"/>